<dbReference type="PRINTS" id="PR00463">
    <property type="entry name" value="EP450I"/>
</dbReference>
<keyword evidence="11 14" id="KW-0472">Membrane</keyword>
<dbReference type="GO" id="GO:0005506">
    <property type="term" value="F:iron ion binding"/>
    <property type="evidence" value="ECO:0007669"/>
    <property type="project" value="InterPro"/>
</dbReference>
<dbReference type="InterPro" id="IPR002401">
    <property type="entry name" value="Cyt_P450_E_grp-I"/>
</dbReference>
<feature type="transmembrane region" description="Helical" evidence="14">
    <location>
        <begin position="20"/>
        <end position="41"/>
    </location>
</feature>
<keyword evidence="7 14" id="KW-1133">Transmembrane helix</keyword>
<dbReference type="PANTHER" id="PTHR24305:SF210">
    <property type="entry name" value="CYTOCHROME P450 MONOOXYGENASE ASQL-RELATED"/>
    <property type="match status" value="1"/>
</dbReference>
<evidence type="ECO:0000256" key="14">
    <source>
        <dbReference type="SAM" id="Phobius"/>
    </source>
</evidence>
<name>A0A6G1FY51_9PEZI</name>
<sequence>MRGLNDIYQLGDPSRIVRILSAIALLAILYPFALAVYNLYLHPLRKVPGPKLAAATKLPKIWHLARGGTLHWITQVHHEYGPIVRVGPNELSFIDAQGWKDIYGFQPAGKAGNAKDPKFYDFASVDETNLVNANDQDHARTRRIFSNAFSDKALKEQEPLLMKYVDLMVQKLHEKVEAEPDEKVNMVEILNFTTFDIMGDLTFGEPLYMLQNSKYTPWVTTIFNSLKATTMLQAISFLPVVSSLVNLLLGRFIIHARNVHFRYSTDRVDRRLVTQTDRPDIWTLVLRQVGEKALSLGEMHANADLFMIAGTETTATLLSGLLYYLLMNPEKMKKLKDEIRSAFQSQQDIRMGGLVRLKYLHACIEEGLRMYPPAPTGLPRLTPPGGTAICGEWVPGNTTVYVTPFTAFRSATNFRNPGDFIPERWISSDYDSDNKSVLQPFSVGPRNCIGKNLAYHEIRLLLATTLYHFDMTLCDESMNWCDQKVFALWEKPPLMVNLALAGR</sequence>
<evidence type="ECO:0000256" key="6">
    <source>
        <dbReference type="ARBA" id="ARBA00022723"/>
    </source>
</evidence>
<evidence type="ECO:0000256" key="12">
    <source>
        <dbReference type="PIRSR" id="PIRSR602401-1"/>
    </source>
</evidence>
<dbReference type="GO" id="GO:0016705">
    <property type="term" value="F:oxidoreductase activity, acting on paired donors, with incorporation or reduction of molecular oxygen"/>
    <property type="evidence" value="ECO:0007669"/>
    <property type="project" value="InterPro"/>
</dbReference>
<feature type="transmembrane region" description="Helical" evidence="14">
    <location>
        <begin position="234"/>
        <end position="254"/>
    </location>
</feature>
<dbReference type="Pfam" id="PF00067">
    <property type="entry name" value="p450"/>
    <property type="match status" value="1"/>
</dbReference>
<dbReference type="FunFam" id="1.10.630.10:FF:000047">
    <property type="entry name" value="Cytochrome P450 monooxygenase"/>
    <property type="match status" value="1"/>
</dbReference>
<dbReference type="InterPro" id="IPR050121">
    <property type="entry name" value="Cytochrome_P450_monoxygenase"/>
</dbReference>
<dbReference type="GO" id="GO:0009403">
    <property type="term" value="P:toxin biosynthetic process"/>
    <property type="evidence" value="ECO:0007669"/>
    <property type="project" value="UniProtKB-ARBA"/>
</dbReference>
<reference evidence="15 17" key="1">
    <citation type="submission" date="2020-01" db="EMBL/GenBank/DDBJ databases">
        <authorList>
            <consortium name="DOE Joint Genome Institute"/>
            <person name="Haridas S."/>
            <person name="Albert R."/>
            <person name="Binder M."/>
            <person name="Bloem J."/>
            <person name="Labutti K."/>
            <person name="Salamov A."/>
            <person name="Andreopoulos B."/>
            <person name="Baker S.E."/>
            <person name="Barry K."/>
            <person name="Bills G."/>
            <person name="Bluhm B.H."/>
            <person name="Cannon C."/>
            <person name="Castanera R."/>
            <person name="Culley D.E."/>
            <person name="Daum C."/>
            <person name="Ezra D."/>
            <person name="Gonzalez J.B."/>
            <person name="Henrissat B."/>
            <person name="Kuo A."/>
            <person name="Liang C."/>
            <person name="Lipzen A."/>
            <person name="Lutzoni F."/>
            <person name="Magnuson J."/>
            <person name="Mondo S."/>
            <person name="Nolan M."/>
            <person name="Ohm R."/>
            <person name="Pangilinan J."/>
            <person name="Park H.-J."/>
            <person name="Ramirez L."/>
            <person name="Alfaro M."/>
            <person name="Sun H."/>
            <person name="Tritt A."/>
            <person name="Yoshinaga Y."/>
            <person name="Zwiers L.-H."/>
            <person name="Turgeon B.G."/>
            <person name="Goodwin S.B."/>
            <person name="Spatafora J.W."/>
            <person name="Crous P.W."/>
            <person name="Grigoriev I.V."/>
        </authorList>
    </citation>
    <scope>NUCLEOTIDE SEQUENCE</scope>
    <source>
        <strain evidence="15 17">CBS 781.70</strain>
    </source>
</reference>
<dbReference type="EMBL" id="ML975164">
    <property type="protein sequence ID" value="KAF1810767.1"/>
    <property type="molecule type" value="Genomic_DNA"/>
</dbReference>
<organism evidence="15">
    <name type="scientific">Eremomyces bilateralis CBS 781.70</name>
    <dbReference type="NCBI Taxonomy" id="1392243"/>
    <lineage>
        <taxon>Eukaryota</taxon>
        <taxon>Fungi</taxon>
        <taxon>Dikarya</taxon>
        <taxon>Ascomycota</taxon>
        <taxon>Pezizomycotina</taxon>
        <taxon>Dothideomycetes</taxon>
        <taxon>Dothideomycetes incertae sedis</taxon>
        <taxon>Eremomycetales</taxon>
        <taxon>Eremomycetaceae</taxon>
        <taxon>Eremomyces</taxon>
    </lineage>
</organism>
<keyword evidence="8 13" id="KW-0560">Oxidoreductase</keyword>
<feature type="binding site" description="axial binding residue" evidence="12">
    <location>
        <position position="448"/>
    </location>
    <ligand>
        <name>heme</name>
        <dbReference type="ChEBI" id="CHEBI:30413"/>
    </ligand>
    <ligandPart>
        <name>Fe</name>
        <dbReference type="ChEBI" id="CHEBI:18248"/>
    </ligandPart>
</feature>
<comment type="subcellular location">
    <subcellularLocation>
        <location evidence="2">Membrane</location>
        <topology evidence="2">Single-pass membrane protein</topology>
    </subcellularLocation>
</comment>
<accession>A0A6G1FY51</accession>
<keyword evidence="5 14" id="KW-0812">Transmembrane</keyword>
<reference evidence="17" key="2">
    <citation type="submission" date="2020-04" db="EMBL/GenBank/DDBJ databases">
        <authorList>
            <consortium name="NCBI Genome Project"/>
        </authorList>
    </citation>
    <scope>NUCLEOTIDE SEQUENCE</scope>
    <source>
        <strain evidence="17">CBS 781.70</strain>
    </source>
</reference>
<evidence type="ECO:0000256" key="4">
    <source>
        <dbReference type="ARBA" id="ARBA00022617"/>
    </source>
</evidence>
<protein>
    <submittedName>
        <fullName evidence="15 17">Benzoate 4-monooxygenase cytochrome P450</fullName>
    </submittedName>
</protein>
<dbReference type="OrthoDB" id="1470350at2759"/>
<dbReference type="PROSITE" id="PS00086">
    <property type="entry name" value="CYTOCHROME_P450"/>
    <property type="match status" value="1"/>
</dbReference>
<comment type="similarity">
    <text evidence="3 13">Belongs to the cytochrome P450 family.</text>
</comment>
<dbReference type="Proteomes" id="UP000504638">
    <property type="component" value="Unplaced"/>
</dbReference>
<gene>
    <name evidence="15 17" type="ORF">P152DRAFT_460058</name>
</gene>
<evidence type="ECO:0000256" key="11">
    <source>
        <dbReference type="ARBA" id="ARBA00023136"/>
    </source>
</evidence>
<dbReference type="GeneID" id="54420385"/>
<keyword evidence="6 12" id="KW-0479">Metal-binding</keyword>
<evidence type="ECO:0000256" key="5">
    <source>
        <dbReference type="ARBA" id="ARBA00022692"/>
    </source>
</evidence>
<proteinExistence type="inferred from homology"/>
<evidence type="ECO:0000256" key="9">
    <source>
        <dbReference type="ARBA" id="ARBA00023004"/>
    </source>
</evidence>
<evidence type="ECO:0000256" key="1">
    <source>
        <dbReference type="ARBA" id="ARBA00001971"/>
    </source>
</evidence>
<keyword evidence="10 13" id="KW-0503">Monooxygenase</keyword>
<feature type="transmembrane region" description="Helical" evidence="14">
    <location>
        <begin position="305"/>
        <end position="326"/>
    </location>
</feature>
<evidence type="ECO:0000256" key="8">
    <source>
        <dbReference type="ARBA" id="ARBA00023002"/>
    </source>
</evidence>
<evidence type="ECO:0000256" key="7">
    <source>
        <dbReference type="ARBA" id="ARBA00022989"/>
    </source>
</evidence>
<keyword evidence="9 12" id="KW-0408">Iron</keyword>
<dbReference type="InterPro" id="IPR036396">
    <property type="entry name" value="Cyt_P450_sf"/>
</dbReference>
<dbReference type="Gene3D" id="1.10.630.10">
    <property type="entry name" value="Cytochrome P450"/>
    <property type="match status" value="1"/>
</dbReference>
<dbReference type="PRINTS" id="PR00385">
    <property type="entry name" value="P450"/>
</dbReference>
<evidence type="ECO:0000313" key="17">
    <source>
        <dbReference type="RefSeq" id="XP_033532398.1"/>
    </source>
</evidence>
<dbReference type="RefSeq" id="XP_033532398.1">
    <property type="nucleotide sequence ID" value="XM_033679815.1"/>
</dbReference>
<dbReference type="GO" id="GO:0016020">
    <property type="term" value="C:membrane"/>
    <property type="evidence" value="ECO:0007669"/>
    <property type="project" value="UniProtKB-SubCell"/>
</dbReference>
<evidence type="ECO:0000256" key="2">
    <source>
        <dbReference type="ARBA" id="ARBA00004167"/>
    </source>
</evidence>
<reference evidence="17" key="3">
    <citation type="submission" date="2025-04" db="UniProtKB">
        <authorList>
            <consortium name="RefSeq"/>
        </authorList>
    </citation>
    <scope>IDENTIFICATION</scope>
    <source>
        <strain evidence="17">CBS 781.70</strain>
    </source>
</reference>
<evidence type="ECO:0000256" key="3">
    <source>
        <dbReference type="ARBA" id="ARBA00010617"/>
    </source>
</evidence>
<evidence type="ECO:0000313" key="16">
    <source>
        <dbReference type="Proteomes" id="UP000504638"/>
    </source>
</evidence>
<dbReference type="InterPro" id="IPR017972">
    <property type="entry name" value="Cyt_P450_CS"/>
</dbReference>
<dbReference type="SUPFAM" id="SSF48264">
    <property type="entry name" value="Cytochrome P450"/>
    <property type="match status" value="1"/>
</dbReference>
<dbReference type="PANTHER" id="PTHR24305">
    <property type="entry name" value="CYTOCHROME P450"/>
    <property type="match status" value="1"/>
</dbReference>
<dbReference type="GO" id="GO:0020037">
    <property type="term" value="F:heme binding"/>
    <property type="evidence" value="ECO:0007669"/>
    <property type="project" value="InterPro"/>
</dbReference>
<evidence type="ECO:0000313" key="15">
    <source>
        <dbReference type="EMBL" id="KAF1810767.1"/>
    </source>
</evidence>
<dbReference type="CDD" id="cd11058">
    <property type="entry name" value="CYP60B-like"/>
    <property type="match status" value="1"/>
</dbReference>
<dbReference type="AlphaFoldDB" id="A0A6G1FY51"/>
<evidence type="ECO:0000256" key="13">
    <source>
        <dbReference type="RuleBase" id="RU000461"/>
    </source>
</evidence>
<comment type="cofactor">
    <cofactor evidence="1 12">
        <name>heme</name>
        <dbReference type="ChEBI" id="CHEBI:30413"/>
    </cofactor>
</comment>
<keyword evidence="16" id="KW-1185">Reference proteome</keyword>
<dbReference type="InterPro" id="IPR001128">
    <property type="entry name" value="Cyt_P450"/>
</dbReference>
<dbReference type="GO" id="GO:0004497">
    <property type="term" value="F:monooxygenase activity"/>
    <property type="evidence" value="ECO:0007669"/>
    <property type="project" value="UniProtKB-KW"/>
</dbReference>
<evidence type="ECO:0000256" key="10">
    <source>
        <dbReference type="ARBA" id="ARBA00023033"/>
    </source>
</evidence>
<keyword evidence="4 12" id="KW-0349">Heme</keyword>